<dbReference type="AlphaFoldDB" id="A0A8J6TJ02"/>
<accession>A0A8J6TJ02</accession>
<dbReference type="EMBL" id="JACNJH010000143">
    <property type="protein sequence ID" value="MBC8361657.1"/>
    <property type="molecule type" value="Genomic_DNA"/>
</dbReference>
<keyword evidence="1" id="KW-0812">Transmembrane</keyword>
<evidence type="ECO:0000256" key="1">
    <source>
        <dbReference type="SAM" id="Phobius"/>
    </source>
</evidence>
<keyword evidence="1" id="KW-0472">Membrane</keyword>
<protein>
    <submittedName>
        <fullName evidence="2">Uncharacterized protein</fullName>
    </submittedName>
</protein>
<gene>
    <name evidence="2" type="ORF">H8E23_09680</name>
</gene>
<dbReference type="Proteomes" id="UP000603434">
    <property type="component" value="Unassembled WGS sequence"/>
</dbReference>
<feature type="transmembrane region" description="Helical" evidence="1">
    <location>
        <begin position="60"/>
        <end position="78"/>
    </location>
</feature>
<sequence>MHINEDQKLQVLLTELQERYNASHKIRERSTQFTLWISGMAIGLGWLLISQKTFALSQRIALTLLIAALFAGTIYFIMGLRRGSKKNREAMIRCESALGMHDTDAYLEGKSLLPREYSQTDRKWSDHFCTLCVWLILVALSLFILTWTCPDPAKNHSSNIKTQQIKGEKNNG</sequence>
<comment type="caution">
    <text evidence="2">The sequence shown here is derived from an EMBL/GenBank/DDBJ whole genome shotgun (WGS) entry which is preliminary data.</text>
</comment>
<proteinExistence type="predicted"/>
<evidence type="ECO:0000313" key="2">
    <source>
        <dbReference type="EMBL" id="MBC8361657.1"/>
    </source>
</evidence>
<keyword evidence="1" id="KW-1133">Transmembrane helix</keyword>
<name>A0A8J6TJ02_9BACT</name>
<organism evidence="2 3">
    <name type="scientific">Candidatus Desulfatibia profunda</name>
    <dbReference type="NCBI Taxonomy" id="2841695"/>
    <lineage>
        <taxon>Bacteria</taxon>
        <taxon>Pseudomonadati</taxon>
        <taxon>Thermodesulfobacteriota</taxon>
        <taxon>Desulfobacteria</taxon>
        <taxon>Desulfobacterales</taxon>
        <taxon>Desulfobacterales incertae sedis</taxon>
        <taxon>Candidatus Desulfatibia</taxon>
    </lineage>
</organism>
<reference evidence="2 3" key="1">
    <citation type="submission" date="2020-08" db="EMBL/GenBank/DDBJ databases">
        <title>Bridging the membrane lipid divide: bacteria of the FCB group superphylum have the potential to synthesize archaeal ether lipids.</title>
        <authorList>
            <person name="Villanueva L."/>
            <person name="Von Meijenfeldt F.A.B."/>
            <person name="Westbye A.B."/>
            <person name="Yadav S."/>
            <person name="Hopmans E.C."/>
            <person name="Dutilh B.E."/>
            <person name="Sinninghe Damste J.S."/>
        </authorList>
    </citation>
    <scope>NUCLEOTIDE SEQUENCE [LARGE SCALE GENOMIC DNA]</scope>
    <source>
        <strain evidence="2">NIOZ-UU30</strain>
    </source>
</reference>
<evidence type="ECO:0000313" key="3">
    <source>
        <dbReference type="Proteomes" id="UP000603434"/>
    </source>
</evidence>
<feature type="transmembrane region" description="Helical" evidence="1">
    <location>
        <begin position="128"/>
        <end position="147"/>
    </location>
</feature>
<feature type="transmembrane region" description="Helical" evidence="1">
    <location>
        <begin position="33"/>
        <end position="54"/>
    </location>
</feature>